<keyword evidence="1 4" id="KW-0808">Transferase</keyword>
<dbReference type="Proteomes" id="UP001596548">
    <property type="component" value="Unassembled WGS sequence"/>
</dbReference>
<dbReference type="SUPFAM" id="SSF55729">
    <property type="entry name" value="Acyl-CoA N-acyltransferases (Nat)"/>
    <property type="match status" value="2"/>
</dbReference>
<dbReference type="GO" id="GO:0016746">
    <property type="term" value="F:acyltransferase activity"/>
    <property type="evidence" value="ECO:0007669"/>
    <property type="project" value="UniProtKB-KW"/>
</dbReference>
<reference evidence="5" key="1">
    <citation type="journal article" date="2019" name="Int. J. Syst. Evol. Microbiol.">
        <title>The Global Catalogue of Microorganisms (GCM) 10K type strain sequencing project: providing services to taxonomists for standard genome sequencing and annotation.</title>
        <authorList>
            <consortium name="The Broad Institute Genomics Platform"/>
            <consortium name="The Broad Institute Genome Sequencing Center for Infectious Disease"/>
            <person name="Wu L."/>
            <person name="Ma J."/>
        </authorList>
    </citation>
    <scope>NUCLEOTIDE SEQUENCE [LARGE SCALE GENOMIC DNA]</scope>
    <source>
        <strain evidence="5">XZYJT-10</strain>
    </source>
</reference>
<gene>
    <name evidence="4" type="ORF">ACFQS1_07860</name>
</gene>
<keyword evidence="2 4" id="KW-0012">Acyltransferase</keyword>
<sequence>MNLSMGRLDDPADAYEIYRVCAERDTPDIPPLSLESFVARLANPFPGADNEHYLAWLDGRAVGYLSIELPLLDNLDNANVDLTVLPSWRRRGAGRALLDLAVRRVRELGRKHVIAPAMSRHPDGALFATAVDAKPALEEVRSRLDLGTVDQARHAVLLADAWEHAAGYRLILWTGVAPDEIIDDVAYLDGRLNADAPTGELAWEPEKVDAAKVREGELRAARRGRSSYHAGALHGDRLVAWTRIAGDATDPAHAWQNITLVDPEHRGHRLGMLVKLANLAHVRELRPGLEAIDTLNAATNEHMLRINRALGFRALDSVTFWQLTV</sequence>
<dbReference type="Gene3D" id="3.40.630.30">
    <property type="match status" value="1"/>
</dbReference>
<accession>A0ABW2HLU8</accession>
<protein>
    <submittedName>
        <fullName evidence="4">GNAT family N-acetyltransferase</fullName>
        <ecNumber evidence="4">2.3.1.-</ecNumber>
    </submittedName>
</protein>
<dbReference type="EC" id="2.3.1.-" evidence="4"/>
<dbReference type="InterPro" id="IPR016181">
    <property type="entry name" value="Acyl_CoA_acyltransferase"/>
</dbReference>
<dbReference type="CDD" id="cd04301">
    <property type="entry name" value="NAT_SF"/>
    <property type="match status" value="1"/>
</dbReference>
<evidence type="ECO:0000313" key="5">
    <source>
        <dbReference type="Proteomes" id="UP001596548"/>
    </source>
</evidence>
<dbReference type="RefSeq" id="WP_378965526.1">
    <property type="nucleotide sequence ID" value="NZ_JBHTBJ010000004.1"/>
</dbReference>
<evidence type="ECO:0000256" key="2">
    <source>
        <dbReference type="ARBA" id="ARBA00023315"/>
    </source>
</evidence>
<organism evidence="4 5">
    <name type="scientific">Paractinoplanes rhizophilus</name>
    <dbReference type="NCBI Taxonomy" id="1416877"/>
    <lineage>
        <taxon>Bacteria</taxon>
        <taxon>Bacillati</taxon>
        <taxon>Actinomycetota</taxon>
        <taxon>Actinomycetes</taxon>
        <taxon>Micromonosporales</taxon>
        <taxon>Micromonosporaceae</taxon>
        <taxon>Paractinoplanes</taxon>
    </lineage>
</organism>
<proteinExistence type="predicted"/>
<dbReference type="PROSITE" id="PS51186">
    <property type="entry name" value="GNAT"/>
    <property type="match status" value="1"/>
</dbReference>
<evidence type="ECO:0000259" key="3">
    <source>
        <dbReference type="PROSITE" id="PS51186"/>
    </source>
</evidence>
<dbReference type="EMBL" id="JBHTBJ010000004">
    <property type="protein sequence ID" value="MFC7273889.1"/>
    <property type="molecule type" value="Genomic_DNA"/>
</dbReference>
<keyword evidence="5" id="KW-1185">Reference proteome</keyword>
<feature type="domain" description="N-acetyltransferase" evidence="3">
    <location>
        <begin position="4"/>
        <end position="175"/>
    </location>
</feature>
<dbReference type="InterPro" id="IPR000182">
    <property type="entry name" value="GNAT_dom"/>
</dbReference>
<dbReference type="InterPro" id="IPR050832">
    <property type="entry name" value="Bact_Acetyltransf"/>
</dbReference>
<evidence type="ECO:0000256" key="1">
    <source>
        <dbReference type="ARBA" id="ARBA00022679"/>
    </source>
</evidence>
<evidence type="ECO:0000313" key="4">
    <source>
        <dbReference type="EMBL" id="MFC7273889.1"/>
    </source>
</evidence>
<name>A0ABW2HLU8_9ACTN</name>
<dbReference type="PANTHER" id="PTHR43877">
    <property type="entry name" value="AMINOALKYLPHOSPHONATE N-ACETYLTRANSFERASE-RELATED-RELATED"/>
    <property type="match status" value="1"/>
</dbReference>
<dbReference type="Pfam" id="PF00583">
    <property type="entry name" value="Acetyltransf_1"/>
    <property type="match status" value="1"/>
</dbReference>
<comment type="caution">
    <text evidence="4">The sequence shown here is derived from an EMBL/GenBank/DDBJ whole genome shotgun (WGS) entry which is preliminary data.</text>
</comment>